<feature type="region of interest" description="Disordered" evidence="1">
    <location>
        <begin position="224"/>
        <end position="280"/>
    </location>
</feature>
<keyword evidence="4" id="KW-1185">Reference proteome</keyword>
<dbReference type="Proteomes" id="UP000517916">
    <property type="component" value="Unassembled WGS sequence"/>
</dbReference>
<organism evidence="3 4">
    <name type="scientific">Kutzneria viridogrisea</name>
    <dbReference type="NCBI Taxonomy" id="47990"/>
    <lineage>
        <taxon>Bacteria</taxon>
        <taxon>Bacillati</taxon>
        <taxon>Actinomycetota</taxon>
        <taxon>Actinomycetes</taxon>
        <taxon>Pseudonocardiales</taxon>
        <taxon>Pseudonocardiaceae</taxon>
        <taxon>Kutzneria</taxon>
    </lineage>
</organism>
<keyword evidence="2" id="KW-0472">Membrane</keyword>
<dbReference type="EMBL" id="JACJID010000002">
    <property type="protein sequence ID" value="MBA8926267.1"/>
    <property type="molecule type" value="Genomic_DNA"/>
</dbReference>
<feature type="transmembrane region" description="Helical" evidence="2">
    <location>
        <begin position="29"/>
        <end position="51"/>
    </location>
</feature>
<feature type="compositionally biased region" description="Low complexity" evidence="1">
    <location>
        <begin position="267"/>
        <end position="280"/>
    </location>
</feature>
<feature type="compositionally biased region" description="Polar residues" evidence="1">
    <location>
        <begin position="251"/>
        <end position="266"/>
    </location>
</feature>
<protein>
    <recommendedName>
        <fullName evidence="5">DUF3105 domain-containing protein</fullName>
    </recommendedName>
</protein>
<sequence>MAGGRKTTKGGKSARSAQAALVAGKGKPWGTIIAVVVLVVLAAGVFGYTYVQLNAKHEQEAALAQWTPSDTNKDPSDKITGVVKKDYPSGLHVQPTQRVAYDQAPPFGGPHDGFWADCMGIVYPKAVRSENMVHALEHGSVWIAYNPDEVSGSQLDVLKQKVNGKQFLMLSPYPGLDHPVSVQSWGHQLKVDDVNDPRIDEFVKSLLRNQYTYPEVGASCDALGSGQFDPANPPAFDPSKPGPDAVPMSGQGATNNGDQRQPSGAMTTPPVVTSTTKPNG</sequence>
<evidence type="ECO:0008006" key="5">
    <source>
        <dbReference type="Google" id="ProtNLM"/>
    </source>
</evidence>
<keyword evidence="2" id="KW-0812">Transmembrane</keyword>
<gene>
    <name evidence="3" type="ORF">BC739_003466</name>
</gene>
<reference evidence="3 4" key="1">
    <citation type="submission" date="2020-08" db="EMBL/GenBank/DDBJ databases">
        <title>Genomic Encyclopedia of Archaeal and Bacterial Type Strains, Phase II (KMG-II): from individual species to whole genera.</title>
        <authorList>
            <person name="Goeker M."/>
        </authorList>
    </citation>
    <scope>NUCLEOTIDE SEQUENCE [LARGE SCALE GENOMIC DNA]</scope>
    <source>
        <strain evidence="3 4">DSM 43850</strain>
    </source>
</reference>
<proteinExistence type="predicted"/>
<evidence type="ECO:0000256" key="1">
    <source>
        <dbReference type="SAM" id="MobiDB-lite"/>
    </source>
</evidence>
<dbReference type="RefSeq" id="WP_182837688.1">
    <property type="nucleotide sequence ID" value="NZ_BAAABQ010000009.1"/>
</dbReference>
<dbReference type="Pfam" id="PF11303">
    <property type="entry name" value="DUF3105"/>
    <property type="match status" value="1"/>
</dbReference>
<accession>A0ABR6BHA6</accession>
<dbReference type="InterPro" id="IPR021454">
    <property type="entry name" value="DUF3105"/>
</dbReference>
<evidence type="ECO:0000313" key="4">
    <source>
        <dbReference type="Proteomes" id="UP000517916"/>
    </source>
</evidence>
<evidence type="ECO:0000313" key="3">
    <source>
        <dbReference type="EMBL" id="MBA8926267.1"/>
    </source>
</evidence>
<evidence type="ECO:0000256" key="2">
    <source>
        <dbReference type="SAM" id="Phobius"/>
    </source>
</evidence>
<name>A0ABR6BHA6_9PSEU</name>
<comment type="caution">
    <text evidence="3">The sequence shown here is derived from an EMBL/GenBank/DDBJ whole genome shotgun (WGS) entry which is preliminary data.</text>
</comment>
<keyword evidence="2" id="KW-1133">Transmembrane helix</keyword>